<proteinExistence type="predicted"/>
<evidence type="ECO:0000313" key="9">
    <source>
        <dbReference type="EMBL" id="MPL59846.1"/>
    </source>
</evidence>
<organism evidence="9">
    <name type="scientific">bioreactor metagenome</name>
    <dbReference type="NCBI Taxonomy" id="1076179"/>
    <lineage>
        <taxon>unclassified sequences</taxon>
        <taxon>metagenomes</taxon>
        <taxon>ecological metagenomes</taxon>
    </lineage>
</organism>
<dbReference type="CDD" id="cd06261">
    <property type="entry name" value="TM_PBP2"/>
    <property type="match status" value="1"/>
</dbReference>
<dbReference type="Pfam" id="PF12911">
    <property type="entry name" value="OppC_N"/>
    <property type="match status" value="1"/>
</dbReference>
<evidence type="ECO:0000259" key="8">
    <source>
        <dbReference type="PROSITE" id="PS50928"/>
    </source>
</evidence>
<evidence type="ECO:0000256" key="2">
    <source>
        <dbReference type="ARBA" id="ARBA00022448"/>
    </source>
</evidence>
<comment type="subcellular location">
    <subcellularLocation>
        <location evidence="1">Cell membrane</location>
        <topology evidence="1">Multi-pass membrane protein</topology>
    </subcellularLocation>
</comment>
<evidence type="ECO:0000256" key="6">
    <source>
        <dbReference type="ARBA" id="ARBA00023136"/>
    </source>
</evidence>
<dbReference type="AlphaFoldDB" id="A0A644SYV0"/>
<evidence type="ECO:0000256" key="1">
    <source>
        <dbReference type="ARBA" id="ARBA00004651"/>
    </source>
</evidence>
<dbReference type="GO" id="GO:0055085">
    <property type="term" value="P:transmembrane transport"/>
    <property type="evidence" value="ECO:0007669"/>
    <property type="project" value="InterPro"/>
</dbReference>
<comment type="caution">
    <text evidence="9">The sequence shown here is derived from an EMBL/GenBank/DDBJ whole genome shotgun (WGS) entry which is preliminary data.</text>
</comment>
<gene>
    <name evidence="9" type="primary">dppC_1</name>
    <name evidence="9" type="ORF">SDC9_05402</name>
</gene>
<dbReference type="EMBL" id="VSSQ01000010">
    <property type="protein sequence ID" value="MPL59846.1"/>
    <property type="molecule type" value="Genomic_DNA"/>
</dbReference>
<sequence>MREKTFLESFSRHRLGVIGCVGVALILLAGVVGPFFVPFQKGYGEAMPLAGPSAENFLGTDALGLDLFSEIIWGARTSILISASAVLVAMFIGIPLGLVSGYSRGKIGALIDSAIEITMTIPTLPLMILISALVGPSVRTVAVVIGVFAWPTLARIVRNSTLKVSQMQYIEAAKVLGISKGSIMFKHILLNIAGPVLVDITLIMATAVLTESSLSYLGLGDPNVWSWGGILQTAFKAGHHFRAWWLVIFPAASIMLYVIFFNLLGIGINETLNPKSRK</sequence>
<feature type="domain" description="ABC transmembrane type-1" evidence="8">
    <location>
        <begin position="75"/>
        <end position="265"/>
    </location>
</feature>
<name>A0A644SYV0_9ZZZZ</name>
<dbReference type="InterPro" id="IPR025966">
    <property type="entry name" value="OppC_N"/>
</dbReference>
<dbReference type="PROSITE" id="PS50928">
    <property type="entry name" value="ABC_TM1"/>
    <property type="match status" value="1"/>
</dbReference>
<feature type="transmembrane region" description="Helical" evidence="7">
    <location>
        <begin position="15"/>
        <end position="37"/>
    </location>
</feature>
<evidence type="ECO:0000256" key="7">
    <source>
        <dbReference type="SAM" id="Phobius"/>
    </source>
</evidence>
<dbReference type="PANTHER" id="PTHR43386">
    <property type="entry name" value="OLIGOPEPTIDE TRANSPORT SYSTEM PERMEASE PROTEIN APPC"/>
    <property type="match status" value="1"/>
</dbReference>
<feature type="transmembrane region" description="Helical" evidence="7">
    <location>
        <begin position="79"/>
        <end position="102"/>
    </location>
</feature>
<feature type="transmembrane region" description="Helical" evidence="7">
    <location>
        <begin position="243"/>
        <end position="268"/>
    </location>
</feature>
<reference evidence="9" key="1">
    <citation type="submission" date="2019-08" db="EMBL/GenBank/DDBJ databases">
        <authorList>
            <person name="Kucharzyk K."/>
            <person name="Murdoch R.W."/>
            <person name="Higgins S."/>
            <person name="Loffler F."/>
        </authorList>
    </citation>
    <scope>NUCLEOTIDE SEQUENCE</scope>
</reference>
<evidence type="ECO:0000256" key="4">
    <source>
        <dbReference type="ARBA" id="ARBA00022692"/>
    </source>
</evidence>
<evidence type="ECO:0000256" key="3">
    <source>
        <dbReference type="ARBA" id="ARBA00022475"/>
    </source>
</evidence>
<accession>A0A644SYV0</accession>
<dbReference type="InterPro" id="IPR050366">
    <property type="entry name" value="BP-dependent_transpt_permease"/>
</dbReference>
<keyword evidence="3" id="KW-1003">Cell membrane</keyword>
<keyword evidence="5 7" id="KW-1133">Transmembrane helix</keyword>
<dbReference type="InterPro" id="IPR000515">
    <property type="entry name" value="MetI-like"/>
</dbReference>
<protein>
    <submittedName>
        <fullName evidence="9">Dipeptide transport system permease protein DppC</fullName>
    </submittedName>
</protein>
<keyword evidence="6 7" id="KW-0472">Membrane</keyword>
<dbReference type="Gene3D" id="1.10.3720.10">
    <property type="entry name" value="MetI-like"/>
    <property type="match status" value="1"/>
</dbReference>
<dbReference type="SUPFAM" id="SSF161098">
    <property type="entry name" value="MetI-like"/>
    <property type="match status" value="1"/>
</dbReference>
<dbReference type="PANTHER" id="PTHR43386:SF1">
    <property type="entry name" value="D,D-DIPEPTIDE TRANSPORT SYSTEM PERMEASE PROTEIN DDPC-RELATED"/>
    <property type="match status" value="1"/>
</dbReference>
<evidence type="ECO:0000256" key="5">
    <source>
        <dbReference type="ARBA" id="ARBA00022989"/>
    </source>
</evidence>
<feature type="transmembrane region" description="Helical" evidence="7">
    <location>
        <begin position="188"/>
        <end position="209"/>
    </location>
</feature>
<keyword evidence="4 7" id="KW-0812">Transmembrane</keyword>
<dbReference type="GO" id="GO:0005886">
    <property type="term" value="C:plasma membrane"/>
    <property type="evidence" value="ECO:0007669"/>
    <property type="project" value="UniProtKB-SubCell"/>
</dbReference>
<keyword evidence="2" id="KW-0813">Transport</keyword>
<dbReference type="Pfam" id="PF00528">
    <property type="entry name" value="BPD_transp_1"/>
    <property type="match status" value="1"/>
</dbReference>
<dbReference type="InterPro" id="IPR035906">
    <property type="entry name" value="MetI-like_sf"/>
</dbReference>